<dbReference type="Pfam" id="PF13432">
    <property type="entry name" value="TPR_16"/>
    <property type="match status" value="1"/>
</dbReference>
<protein>
    <recommendedName>
        <fullName evidence="4">Tetratricopeptide repeat protein</fullName>
    </recommendedName>
</protein>
<dbReference type="Gene3D" id="1.25.40.10">
    <property type="entry name" value="Tetratricopeptide repeat domain"/>
    <property type="match status" value="1"/>
</dbReference>
<dbReference type="EMBL" id="DNWC01000145">
    <property type="protein sequence ID" value="HBJ09566.1"/>
    <property type="molecule type" value="Genomic_DNA"/>
</dbReference>
<sequence>MRLDILKPFIISIVALSWSISLCGQGLERAKELYKAGKFAEAKPIFEENIRKNPSNSSLNQWYGVCLFETGDYKAAEKYLKYAASRNILESFRYLGNLYYLDYRFEDALSQYNKYLEQLKKKKMNTAEAEKLIKNAERAAQMLRRVEEVQIIDSLIVDKASFFKQYKLSSESGTLHDYNTFFNLSSKNSSTVYQNQRGDKILYGAKTAKNGYDIMTRSKLIDDNWGEEIALPAPVNSSANENYPYLLSDGTTLYFASSGEESLGGYDIFVTRLNLNTGNYLVPENMGMPFNSIYNDYMLAIDELNNVGWFVSDRFQEEDKLIVYLFIPNTEKKIYRGGDEAHARSLARISAIKDSWIKGADYKPILEKIARISNLDDGNTKKGDFLFQINNRITYITLKDFDSNEARNLFIKAQDIRKSIQETEDKLQQLRNEYRLAQNKKPFESQIVRLEQILLKLYGQPEELEAKSRAEEISYLIKMQNQKKK</sequence>
<dbReference type="AlphaFoldDB" id="A0A316R5S9"/>
<dbReference type="Pfam" id="PF07676">
    <property type="entry name" value="PD40"/>
    <property type="match status" value="1"/>
</dbReference>
<dbReference type="RefSeq" id="WP_009317422.1">
    <property type="nucleotide sequence ID" value="NZ_CABKQP010000002.1"/>
</dbReference>
<evidence type="ECO:0000313" key="3">
    <source>
        <dbReference type="Proteomes" id="UP000262954"/>
    </source>
</evidence>
<evidence type="ECO:0000256" key="1">
    <source>
        <dbReference type="SAM" id="Coils"/>
    </source>
</evidence>
<evidence type="ECO:0000313" key="2">
    <source>
        <dbReference type="EMBL" id="HBJ09566.1"/>
    </source>
</evidence>
<reference evidence="2 3" key="1">
    <citation type="journal article" date="2018" name="Nat. Biotechnol.">
        <title>A standardized bacterial taxonomy based on genome phylogeny substantially revises the tree of life.</title>
        <authorList>
            <person name="Parks D.H."/>
            <person name="Chuvochina M."/>
            <person name="Waite D.W."/>
            <person name="Rinke C."/>
            <person name="Skarshewski A."/>
            <person name="Chaumeil P.A."/>
            <person name="Hugenholtz P."/>
        </authorList>
    </citation>
    <scope>NUCLEOTIDE SEQUENCE [LARGE SCALE GENOMIC DNA]</scope>
    <source>
        <strain evidence="2">UBA11482</strain>
    </source>
</reference>
<dbReference type="InterPro" id="IPR011990">
    <property type="entry name" value="TPR-like_helical_dom_sf"/>
</dbReference>
<comment type="caution">
    <text evidence="2">The sequence shown here is derived from an EMBL/GenBank/DDBJ whole genome shotgun (WGS) entry which is preliminary data.</text>
</comment>
<keyword evidence="1" id="KW-0175">Coiled coil</keyword>
<dbReference type="SUPFAM" id="SSF48452">
    <property type="entry name" value="TPR-like"/>
    <property type="match status" value="1"/>
</dbReference>
<dbReference type="InterPro" id="IPR011659">
    <property type="entry name" value="WD40"/>
</dbReference>
<organism evidence="2 3">
    <name type="scientific">Coprobacter fastidiosus</name>
    <dbReference type="NCBI Taxonomy" id="1099853"/>
    <lineage>
        <taxon>Bacteria</taxon>
        <taxon>Pseudomonadati</taxon>
        <taxon>Bacteroidota</taxon>
        <taxon>Bacteroidia</taxon>
        <taxon>Bacteroidales</taxon>
        <taxon>Barnesiellaceae</taxon>
        <taxon>Coprobacter</taxon>
    </lineage>
</organism>
<feature type="coiled-coil region" evidence="1">
    <location>
        <begin position="119"/>
        <end position="149"/>
    </location>
</feature>
<feature type="coiled-coil region" evidence="1">
    <location>
        <begin position="413"/>
        <end position="440"/>
    </location>
</feature>
<proteinExistence type="predicted"/>
<dbReference type="Proteomes" id="UP000262954">
    <property type="component" value="Unassembled WGS sequence"/>
</dbReference>
<accession>A0A316R5S9</accession>
<gene>
    <name evidence="2" type="ORF">DDY73_11250</name>
</gene>
<evidence type="ECO:0008006" key="4">
    <source>
        <dbReference type="Google" id="ProtNLM"/>
    </source>
</evidence>
<name>A0A316R5S9_9BACT</name>